<dbReference type="EMBL" id="AAZO01002407">
    <property type="status" value="NOT_ANNOTATED_CDS"/>
    <property type="molecule type" value="Genomic_DNA"/>
</dbReference>
<dbReference type="HOGENOM" id="CLU_066901_0_1_1"/>
<dbReference type="CTD" id="8237356"/>
<dbReference type="SUPFAM" id="SSF52499">
    <property type="entry name" value="Isochorismatase-like hydrolases"/>
    <property type="match status" value="1"/>
</dbReference>
<dbReference type="Gene3D" id="3.40.50.850">
    <property type="entry name" value="Isochorismatase-like"/>
    <property type="match status" value="1"/>
</dbReference>
<dbReference type="FunFam" id="3.40.50.850:FF:000001">
    <property type="entry name" value="Isochorismatase domain-containing protein 1"/>
    <property type="match status" value="1"/>
</dbReference>
<evidence type="ECO:0000256" key="2">
    <source>
        <dbReference type="ARBA" id="ARBA00040688"/>
    </source>
</evidence>
<reference evidence="5" key="3">
    <citation type="submission" date="2020-05" db="UniProtKB">
        <authorList>
            <consortium name="EnsemblMetazoa"/>
        </authorList>
    </citation>
    <scope>IDENTIFICATION</scope>
    <source>
        <strain evidence="5">USDA</strain>
    </source>
</reference>
<dbReference type="Proteomes" id="UP000009046">
    <property type="component" value="Unassembled WGS sequence"/>
</dbReference>
<protein>
    <recommendedName>
        <fullName evidence="2">Isochorismatase domain-containing protein 1</fullName>
    </recommendedName>
</protein>
<dbReference type="InterPro" id="IPR000868">
    <property type="entry name" value="Isochorismatase-like_dom"/>
</dbReference>
<dbReference type="PANTHER" id="PTHR14119:SF17">
    <property type="entry name" value="ISOCHORISMATASE DOMAIN-CONTAINING PROTEIN 1"/>
    <property type="match status" value="1"/>
</dbReference>
<evidence type="ECO:0000259" key="3">
    <source>
        <dbReference type="Pfam" id="PF00857"/>
    </source>
</evidence>
<dbReference type="EnsemblMetazoa" id="PHUM208230-RA">
    <property type="protein sequence ID" value="PHUM208230-PA"/>
    <property type="gene ID" value="PHUM208230"/>
</dbReference>
<dbReference type="PANTHER" id="PTHR14119">
    <property type="entry name" value="HYDROLASE"/>
    <property type="match status" value="1"/>
</dbReference>
<accession>E0VHF8</accession>
<name>E0VHF8_PEDHC</name>
<dbReference type="GeneID" id="8237356"/>
<dbReference type="InterPro" id="IPR050993">
    <property type="entry name" value="Isochorismatase_domain"/>
</dbReference>
<dbReference type="InParanoid" id="E0VHF8"/>
<evidence type="ECO:0000313" key="6">
    <source>
        <dbReference type="Proteomes" id="UP000009046"/>
    </source>
</evidence>
<dbReference type="Pfam" id="PF00857">
    <property type="entry name" value="Isochorismatase"/>
    <property type="match status" value="1"/>
</dbReference>
<evidence type="ECO:0000256" key="1">
    <source>
        <dbReference type="ARBA" id="ARBA00006336"/>
    </source>
</evidence>
<dbReference type="RefSeq" id="XP_002425552.1">
    <property type="nucleotide sequence ID" value="XM_002425507.1"/>
</dbReference>
<dbReference type="eggNOG" id="KOG4044">
    <property type="taxonomic scope" value="Eukaryota"/>
</dbReference>
<feature type="domain" description="Isochorismatase-like" evidence="3">
    <location>
        <begin position="16"/>
        <end position="163"/>
    </location>
</feature>
<comment type="similarity">
    <text evidence="1">Belongs to the isochorismatase family.</text>
</comment>
<organism>
    <name type="scientific">Pediculus humanus subsp. corporis</name>
    <name type="common">Body louse</name>
    <dbReference type="NCBI Taxonomy" id="121224"/>
    <lineage>
        <taxon>Eukaryota</taxon>
        <taxon>Metazoa</taxon>
        <taxon>Ecdysozoa</taxon>
        <taxon>Arthropoda</taxon>
        <taxon>Hexapoda</taxon>
        <taxon>Insecta</taxon>
        <taxon>Pterygota</taxon>
        <taxon>Neoptera</taxon>
        <taxon>Paraneoptera</taxon>
        <taxon>Psocodea</taxon>
        <taxon>Troctomorpha</taxon>
        <taxon>Phthiraptera</taxon>
        <taxon>Anoplura</taxon>
        <taxon>Pediculidae</taxon>
        <taxon>Pediculus</taxon>
    </lineage>
</organism>
<dbReference type="OrthoDB" id="269496at2759"/>
<keyword evidence="6" id="KW-1185">Reference proteome</keyword>
<reference evidence="4" key="1">
    <citation type="submission" date="2007-04" db="EMBL/GenBank/DDBJ databases">
        <title>Annotation of Pediculus humanus corporis strain USDA.</title>
        <authorList>
            <person name="Kirkness E."/>
            <person name="Hannick L."/>
            <person name="Hass B."/>
            <person name="Bruggner R."/>
            <person name="Lawson D."/>
            <person name="Bidwell S."/>
            <person name="Joardar V."/>
            <person name="Caler E."/>
            <person name="Walenz B."/>
            <person name="Inman J."/>
            <person name="Schobel S."/>
            <person name="Galinsky K."/>
            <person name="Amedeo P."/>
            <person name="Strausberg R."/>
        </authorList>
    </citation>
    <scope>NUCLEOTIDE SEQUENCE</scope>
    <source>
        <strain evidence="4">USDA</strain>
    </source>
</reference>
<dbReference type="CDD" id="cd01012">
    <property type="entry name" value="YcaC_related"/>
    <property type="match status" value="1"/>
</dbReference>
<dbReference type="VEuPathDB" id="VectorBase:PHUM208230"/>
<evidence type="ECO:0000313" key="5">
    <source>
        <dbReference type="EnsemblMetazoa" id="PHUM208230-PA"/>
    </source>
</evidence>
<reference evidence="4" key="2">
    <citation type="submission" date="2007-04" db="EMBL/GenBank/DDBJ databases">
        <title>The genome of the human body louse.</title>
        <authorList>
            <consortium name="The Human Body Louse Genome Consortium"/>
            <person name="Kirkness E."/>
            <person name="Walenz B."/>
            <person name="Hass B."/>
            <person name="Bruggner R."/>
            <person name="Strausberg R."/>
        </authorList>
    </citation>
    <scope>NUCLEOTIDE SEQUENCE</scope>
    <source>
        <strain evidence="4">USDA</strain>
    </source>
</reference>
<gene>
    <name evidence="5" type="primary">8237356</name>
    <name evidence="4" type="ORF">Phum_PHUM208230</name>
</gene>
<dbReference type="OMA" id="QAGCVIT"/>
<sequence length="206" mass="22961">MSNLIKFGYLPAKQSVFLLCDLQEKFRPIVSYFKEVLHGASRLTTVSKVLNIPLIVTEQYPQAFGPTVEEIKKDHAVGVFPKTKFSMCVPEVVSQLEKIPDLKCAILYGIEAHACIEQTAIDLLGLGLSVHIVADACSSRSLEDRCLALERMKQMGCFISTTENVIFKLLVDSKHPKFKELQPLVRNATPYTGLCNIHTNPAQARL</sequence>
<dbReference type="EMBL" id="DS235169">
    <property type="protein sequence ID" value="EEB12814.1"/>
    <property type="molecule type" value="Genomic_DNA"/>
</dbReference>
<proteinExistence type="inferred from homology"/>
<dbReference type="FunCoup" id="E0VHF8">
    <property type="interactions" value="995"/>
</dbReference>
<dbReference type="KEGG" id="phu:Phum_PHUM208230"/>
<dbReference type="AlphaFoldDB" id="E0VHF8"/>
<evidence type="ECO:0000313" key="4">
    <source>
        <dbReference type="EMBL" id="EEB12814.1"/>
    </source>
</evidence>
<dbReference type="STRING" id="121224.E0VHF8"/>
<dbReference type="InterPro" id="IPR036380">
    <property type="entry name" value="Isochorismatase-like_sf"/>
</dbReference>